<feature type="domain" description="CUB" evidence="3">
    <location>
        <begin position="58"/>
        <end position="172"/>
    </location>
</feature>
<keyword evidence="5" id="KW-1185">Reference proteome</keyword>
<gene>
    <name evidence="4" type="ORF">ODALV1_LOCUS21117</name>
</gene>
<comment type="caution">
    <text evidence="2">Lacks conserved residue(s) required for the propagation of feature annotation.</text>
</comment>
<proteinExistence type="predicted"/>
<accession>A0ABP1REU4</accession>
<organism evidence="4 5">
    <name type="scientific">Orchesella dallaii</name>
    <dbReference type="NCBI Taxonomy" id="48710"/>
    <lineage>
        <taxon>Eukaryota</taxon>
        <taxon>Metazoa</taxon>
        <taxon>Ecdysozoa</taxon>
        <taxon>Arthropoda</taxon>
        <taxon>Hexapoda</taxon>
        <taxon>Collembola</taxon>
        <taxon>Entomobryomorpha</taxon>
        <taxon>Entomobryoidea</taxon>
        <taxon>Orchesellidae</taxon>
        <taxon>Orchesellinae</taxon>
        <taxon>Orchesella</taxon>
    </lineage>
</organism>
<dbReference type="Proteomes" id="UP001642540">
    <property type="component" value="Unassembled WGS sequence"/>
</dbReference>
<evidence type="ECO:0000256" key="2">
    <source>
        <dbReference type="PROSITE-ProRule" id="PRU00059"/>
    </source>
</evidence>
<dbReference type="PROSITE" id="PS01180">
    <property type="entry name" value="CUB"/>
    <property type="match status" value="1"/>
</dbReference>
<comment type="caution">
    <text evidence="4">The sequence shown here is derived from an EMBL/GenBank/DDBJ whole genome shotgun (WGS) entry which is preliminary data.</text>
</comment>
<reference evidence="4 5" key="1">
    <citation type="submission" date="2024-08" db="EMBL/GenBank/DDBJ databases">
        <authorList>
            <person name="Cucini C."/>
            <person name="Frati F."/>
        </authorList>
    </citation>
    <scope>NUCLEOTIDE SEQUENCE [LARGE SCALE GENOMIC DNA]</scope>
</reference>
<name>A0ABP1REU4_9HEXA</name>
<keyword evidence="1" id="KW-1015">Disulfide bond</keyword>
<dbReference type="InterPro" id="IPR000859">
    <property type="entry name" value="CUB_dom"/>
</dbReference>
<dbReference type="EMBL" id="CAXLJM020000069">
    <property type="protein sequence ID" value="CAL8125769.1"/>
    <property type="molecule type" value="Genomic_DNA"/>
</dbReference>
<dbReference type="PANTHER" id="PTHR33236">
    <property type="entry name" value="INTRAFLAGELLAR TRANSPORT PROTEIN 122 FAMILY PROTEIN-RELATED"/>
    <property type="match status" value="1"/>
</dbReference>
<sequence length="366" mass="40202">MGNTDLFPFVWVTFPGSPCGSNLDGVCVQRGRCSKQGGSVNGNCQDGFGECCTFTQMCTENQTTIDVNELVSTLKSPSPIDTQCSFRFRKEPNICQIRLDFTEFTSASANEFGDCDMDRLRIDGSVTVNNFVTCGKLTGQHMYLTYGSRDVIEVSPFLKSSGSNYRIVATKIPCDSVNRAPDYCLQYFTKTHDIVKSFDFAGQQQNNQQYTICVKPLAQSSEVQWMPCSGVASPFSISTPIQADGPIPPRCLADWIQIKGQERMCSDQPFPAVKSNWKPYEVAVYFDDEEFPPPPPSFILPVANDTCADPTNTMCDGAGVEGVYSCSCDTASAFSQCVCILAVVQNSPIPLADIENKGFCLEYTQL</sequence>
<evidence type="ECO:0000256" key="1">
    <source>
        <dbReference type="ARBA" id="ARBA00023157"/>
    </source>
</evidence>
<evidence type="ECO:0000259" key="3">
    <source>
        <dbReference type="PROSITE" id="PS01180"/>
    </source>
</evidence>
<evidence type="ECO:0000313" key="4">
    <source>
        <dbReference type="EMBL" id="CAL8125769.1"/>
    </source>
</evidence>
<dbReference type="Pfam" id="PF26080">
    <property type="entry name" value="CUB_animal"/>
    <property type="match status" value="1"/>
</dbReference>
<evidence type="ECO:0000313" key="5">
    <source>
        <dbReference type="Proteomes" id="UP001642540"/>
    </source>
</evidence>
<dbReference type="InterPro" id="IPR058698">
    <property type="entry name" value="CUB_metazoa"/>
</dbReference>
<protein>
    <recommendedName>
        <fullName evidence="3">CUB domain-containing protein</fullName>
    </recommendedName>
</protein>
<dbReference type="PANTHER" id="PTHR33236:SF5">
    <property type="entry name" value="CUB DOMAIN-CONTAINING PROTEIN"/>
    <property type="match status" value="1"/>
</dbReference>